<dbReference type="PANTHER" id="PTHR30337">
    <property type="entry name" value="COMPONENT OF ATP-DEPENDENT DSDNA EXONUCLEASE"/>
    <property type="match status" value="1"/>
</dbReference>
<keyword evidence="1" id="KW-0378">Hydrolase</keyword>
<dbReference type="RefSeq" id="WP_210654611.1">
    <property type="nucleotide sequence ID" value="NZ_JAGKSP010000001.1"/>
</dbReference>
<keyword evidence="4" id="KW-0269">Exonuclease</keyword>
<protein>
    <submittedName>
        <fullName evidence="4">DNA repair exonuclease</fullName>
    </submittedName>
</protein>
<gene>
    <name evidence="4" type="ORF">I8J30_00960</name>
</gene>
<keyword evidence="4" id="KW-0540">Nuclease</keyword>
<feature type="region of interest" description="Disordered" evidence="2">
    <location>
        <begin position="430"/>
        <end position="450"/>
    </location>
</feature>
<evidence type="ECO:0000259" key="3">
    <source>
        <dbReference type="Pfam" id="PF00149"/>
    </source>
</evidence>
<dbReference type="Pfam" id="PF00149">
    <property type="entry name" value="Metallophos"/>
    <property type="match status" value="1"/>
</dbReference>
<dbReference type="CDD" id="cd00840">
    <property type="entry name" value="MPP_Mre11_N"/>
    <property type="match status" value="1"/>
</dbReference>
<dbReference type="InterPro" id="IPR029052">
    <property type="entry name" value="Metallo-depent_PP-like"/>
</dbReference>
<dbReference type="InterPro" id="IPR050535">
    <property type="entry name" value="DNA_Repair-Maintenance_Comp"/>
</dbReference>
<feature type="domain" description="Calcineurin-like phosphoesterase" evidence="3">
    <location>
        <begin position="5"/>
        <end position="204"/>
    </location>
</feature>
<evidence type="ECO:0000313" key="5">
    <source>
        <dbReference type="Proteomes" id="UP000673394"/>
    </source>
</evidence>
<keyword evidence="5" id="KW-1185">Reference proteome</keyword>
<evidence type="ECO:0000313" key="4">
    <source>
        <dbReference type="EMBL" id="MBP3961263.1"/>
    </source>
</evidence>
<comment type="caution">
    <text evidence="4">The sequence shown here is derived from an EMBL/GenBank/DDBJ whole genome shotgun (WGS) entry which is preliminary data.</text>
</comment>
<name>A0ABS5C5T0_9BACL</name>
<dbReference type="PIRSF" id="PIRSF033091">
    <property type="entry name" value="Pesterase_YhaO"/>
    <property type="match status" value="1"/>
</dbReference>
<dbReference type="InterPro" id="IPR004843">
    <property type="entry name" value="Calcineurin-like_PHP"/>
</dbReference>
<dbReference type="Gene3D" id="3.60.21.10">
    <property type="match status" value="1"/>
</dbReference>
<dbReference type="EMBL" id="JAGKSP010000001">
    <property type="protein sequence ID" value="MBP3961263.1"/>
    <property type="molecule type" value="Genomic_DNA"/>
</dbReference>
<evidence type="ECO:0000256" key="2">
    <source>
        <dbReference type="SAM" id="MobiDB-lite"/>
    </source>
</evidence>
<reference evidence="4 5" key="1">
    <citation type="submission" date="2021-04" db="EMBL/GenBank/DDBJ databases">
        <title>Paenibacillus sp. DLE-14 whole genome sequence.</title>
        <authorList>
            <person name="Ham Y.J."/>
        </authorList>
    </citation>
    <scope>NUCLEOTIDE SEQUENCE [LARGE SCALE GENOMIC DNA]</scope>
    <source>
        <strain evidence="4 5">DLE-14</strain>
    </source>
</reference>
<evidence type="ECO:0000256" key="1">
    <source>
        <dbReference type="ARBA" id="ARBA00022801"/>
    </source>
</evidence>
<dbReference type="Proteomes" id="UP000673394">
    <property type="component" value="Unassembled WGS sequence"/>
</dbReference>
<dbReference type="InterPro" id="IPR041796">
    <property type="entry name" value="Mre11_N"/>
</dbReference>
<feature type="compositionally biased region" description="Acidic residues" evidence="2">
    <location>
        <begin position="441"/>
        <end position="450"/>
    </location>
</feature>
<dbReference type="InterPro" id="IPR014576">
    <property type="entry name" value="Pesterase_YhaO"/>
</dbReference>
<proteinExistence type="predicted"/>
<dbReference type="PANTHER" id="PTHR30337:SF7">
    <property type="entry name" value="PHOSPHOESTERASE"/>
    <property type="match status" value="1"/>
</dbReference>
<dbReference type="GO" id="GO:0004527">
    <property type="term" value="F:exonuclease activity"/>
    <property type="evidence" value="ECO:0007669"/>
    <property type="project" value="UniProtKB-KW"/>
</dbReference>
<dbReference type="SUPFAM" id="SSF56300">
    <property type="entry name" value="Metallo-dependent phosphatases"/>
    <property type="match status" value="1"/>
</dbReference>
<accession>A0ABS5C5T0</accession>
<organism evidence="4 5">
    <name type="scientific">Paenibacillus lignilyticus</name>
    <dbReference type="NCBI Taxonomy" id="1172615"/>
    <lineage>
        <taxon>Bacteria</taxon>
        <taxon>Bacillati</taxon>
        <taxon>Bacillota</taxon>
        <taxon>Bacilli</taxon>
        <taxon>Bacillales</taxon>
        <taxon>Paenibacillaceae</taxon>
        <taxon>Paenibacillus</taxon>
    </lineage>
</organism>
<sequence length="450" mass="48968">MGVSFRFIHAADLHVDSPFRGLTEVPPHVREGLGSSTFQAVRHLVEAALREAVDFVVISGDLYDMADRSLRAQLALQREWQKLHAQGVRLFVIHGNHDPLSGAQANLEWPSSVHFFGADQVEAVPVFARNGELAAHVHGISYGTRAVTANLASRYKPAADGSYQIALLHGTVDGHAGHDPYAPCSLAELVGAGFHYWALGHIHQRAVLHSYPHVVYAGNTQGRHANETGAKGCYLVDVSDSFETKLQFLPLDTIRWATLHVSIAGITSEQALLSAMEQAVTSAAAASEGRSLMIKLRLEGRGPMHRVFTNAGVITELLGGLRERIGDMDSSAAYIPGAQWSWIYRLEAATGADLDLEALSVEDSFTGELIRNSNNVQADEQALQQLLDEALQSLNGNARIRKMIRVMQTERAAGWFVQARELAAGMLTEDMDGQSVSLPEQDAEQGGERK</sequence>